<evidence type="ECO:0000256" key="9">
    <source>
        <dbReference type="ARBA" id="ARBA00048743"/>
    </source>
</evidence>
<dbReference type="SUPFAM" id="SSF103473">
    <property type="entry name" value="MFS general substrate transporter"/>
    <property type="match status" value="1"/>
</dbReference>
<feature type="transmembrane region" description="Helical" evidence="13">
    <location>
        <begin position="426"/>
        <end position="446"/>
    </location>
</feature>
<feature type="transmembrane region" description="Helical" evidence="13">
    <location>
        <begin position="362"/>
        <end position="380"/>
    </location>
</feature>
<dbReference type="PANTHER" id="PTHR10344:SF4">
    <property type="entry name" value="UMP-CMP KINASE 2, MITOCHONDRIAL"/>
    <property type="match status" value="1"/>
</dbReference>
<dbReference type="InterPro" id="IPR018095">
    <property type="entry name" value="Thymidylate_kin_CS"/>
</dbReference>
<dbReference type="FunFam" id="3.40.50.300:FF:000225">
    <property type="entry name" value="Thymidylate kinase"/>
    <property type="match status" value="1"/>
</dbReference>
<feature type="compositionally biased region" description="Low complexity" evidence="12">
    <location>
        <begin position="859"/>
        <end position="876"/>
    </location>
</feature>
<feature type="transmembrane region" description="Helical" evidence="13">
    <location>
        <begin position="242"/>
        <end position="263"/>
    </location>
</feature>
<dbReference type="Gene3D" id="3.40.50.300">
    <property type="entry name" value="P-loop containing nucleotide triphosphate hydrolases"/>
    <property type="match status" value="1"/>
</dbReference>
<dbReference type="SUPFAM" id="SSF52540">
    <property type="entry name" value="P-loop containing nucleoside triphosphate hydrolases"/>
    <property type="match status" value="1"/>
</dbReference>
<feature type="transmembrane region" description="Helical" evidence="13">
    <location>
        <begin position="43"/>
        <end position="66"/>
    </location>
</feature>
<feature type="transmembrane region" description="Helical" evidence="13">
    <location>
        <begin position="208"/>
        <end position="230"/>
    </location>
</feature>
<proteinExistence type="inferred from homology"/>
<gene>
    <name evidence="11" type="primary">tmk</name>
    <name evidence="15" type="ORF">C0216_01645</name>
</gene>
<dbReference type="OrthoDB" id="9774907at2"/>
<dbReference type="InterPro" id="IPR018094">
    <property type="entry name" value="Thymidylate_kinase"/>
</dbReference>
<evidence type="ECO:0000256" key="12">
    <source>
        <dbReference type="SAM" id="MobiDB-lite"/>
    </source>
</evidence>
<feature type="region of interest" description="Disordered" evidence="12">
    <location>
        <begin position="719"/>
        <end position="758"/>
    </location>
</feature>
<dbReference type="GO" id="GO:0006235">
    <property type="term" value="P:dTTP biosynthetic process"/>
    <property type="evidence" value="ECO:0007669"/>
    <property type="project" value="UniProtKB-UniRule"/>
</dbReference>
<dbReference type="PROSITE" id="PS01331">
    <property type="entry name" value="THYMIDYLATE_KINASE"/>
    <property type="match status" value="1"/>
</dbReference>
<feature type="region of interest" description="Disordered" evidence="12">
    <location>
        <begin position="784"/>
        <end position="844"/>
    </location>
</feature>
<feature type="binding site" evidence="11">
    <location>
        <begin position="521"/>
        <end position="528"/>
    </location>
    <ligand>
        <name>ATP</name>
        <dbReference type="ChEBI" id="CHEBI:30616"/>
    </ligand>
</feature>
<feature type="transmembrane region" description="Helical" evidence="13">
    <location>
        <begin position="466"/>
        <end position="485"/>
    </location>
</feature>
<evidence type="ECO:0000256" key="3">
    <source>
        <dbReference type="ARBA" id="ARBA00017144"/>
    </source>
</evidence>
<feature type="transmembrane region" description="Helical" evidence="13">
    <location>
        <begin position="295"/>
        <end position="318"/>
    </location>
</feature>
<evidence type="ECO:0000256" key="5">
    <source>
        <dbReference type="ARBA" id="ARBA00022727"/>
    </source>
</evidence>
<evidence type="ECO:0000256" key="7">
    <source>
        <dbReference type="ARBA" id="ARBA00022777"/>
    </source>
</evidence>
<dbReference type="CDD" id="cd01672">
    <property type="entry name" value="TMPK"/>
    <property type="match status" value="1"/>
</dbReference>
<dbReference type="InterPro" id="IPR039430">
    <property type="entry name" value="Thymidylate_kin-like_dom"/>
</dbReference>
<dbReference type="RefSeq" id="WP_114053528.1">
    <property type="nucleotide sequence ID" value="NZ_CP030862.1"/>
</dbReference>
<feature type="compositionally biased region" description="Basic and acidic residues" evidence="12">
    <location>
        <begin position="721"/>
        <end position="758"/>
    </location>
</feature>
<dbReference type="GO" id="GO:0005524">
    <property type="term" value="F:ATP binding"/>
    <property type="evidence" value="ECO:0007669"/>
    <property type="project" value="UniProtKB-UniRule"/>
</dbReference>
<dbReference type="GO" id="GO:0006233">
    <property type="term" value="P:dTDP biosynthetic process"/>
    <property type="evidence" value="ECO:0007669"/>
    <property type="project" value="InterPro"/>
</dbReference>
<dbReference type="AlphaFoldDB" id="A0A344TUJ3"/>
<reference evidence="15 16" key="1">
    <citation type="submission" date="2018-01" db="EMBL/GenBank/DDBJ databases">
        <title>Draft genome Sequence of streptomyces globosus LZH-48.</title>
        <authorList>
            <person name="Ran K."/>
            <person name="Li Z."/>
            <person name="Wei S."/>
            <person name="Dong R."/>
        </authorList>
    </citation>
    <scope>NUCLEOTIDE SEQUENCE [LARGE SCALE GENOMIC DNA]</scope>
    <source>
        <strain evidence="15 16">LZH-48</strain>
    </source>
</reference>
<sequence length="1057" mass="111963">MTRAEQPTGVTAPVNPSYDEALAADSRERAVRALLRTPRLRRLWSAQLVSGIGDALALLVLVLLAFQTGVSQEVFGGGYRGWALTIAAVFGVRIAATLLFGAVLLGPLAGLIAPGGKLDRRWTMIAADGIRIGLFVVAPLWLDWIPAHALTALLATVFVAGAAERLWTTAKDSAAPGLLPAAPPEGAAVRPLPDHLDALRRLTLRTSFAAMPAAAAVLLAATLIGKALALGVDWLAANQAALGSYVAAGLFAASLSLLVPLVLPESRTPRPRSPLEGLRAPKAGDRPDKGRTGSIPLFVLACAAVAGAVSGAAAVAVLHAYDLGGGPATFALLVLALLGGTAAGIRATQAGKVLPALSRRRLLALATAVAGAALLLSGLVPDTATVLLLSLLAGTAAGVAANTGHTLLDQETEELRRGRVTEHLQAVVRVAVGLGALLAPVVAAGIGPHRLTAGELVFRHGGAAYTLMLVGVLLLPVAVIVLAKADDRGGVPLRRDLRDALRGGEPLQAPAGSGFFIALEGGDGAGKSTQVQALAEWIRGKGHEVVVTREPGATPVGKRLRSILLDVSSAGLSNRAEALLYAADRAEHVDTVVRPALERGAVVISDRYIDSSVAYQGAGRDLSPTEIARISRWATDGLVPHLTVLLDVSPETARERFTEAPDRLESEPAEFHQRVRAGFLTLAAADPGRYLVVDAGQDPDSVATVVRHRLDRMLPLSEAEEAARAEARRKAEEEARRRAEEEAARKAEEERQRAEEEARRAREAEEARLRAEAELAEARRIAEEAAARQAEEEARARAEAERLRAEAEAKARAAEQERLRREAEEEARLRAEAEERRREKQRRAEEALLKAEEARRLAEAQAAAAAAEAARKAAAAPRVSMTKEPHPDDAVTVETPVVRPPVEKRVVRPDDVTQTVPMPKADPAGPAADRVDPAAETSVLPPVPASDPADETAVLPPVRPDAPRPRPQAHSAVRPTARRPDRDPADRVPPGIFRDSDDDVTRELPLLDEAGRPRAARPSWAQDAAGDDDMPTLADELLGPRHDDEDDEDDENGRRRH</sequence>
<keyword evidence="16" id="KW-1185">Reference proteome</keyword>
<keyword evidence="4 11" id="KW-0808">Transferase</keyword>
<evidence type="ECO:0000256" key="6">
    <source>
        <dbReference type="ARBA" id="ARBA00022741"/>
    </source>
</evidence>
<organism evidence="15 16">
    <name type="scientific">Streptomyces globosus</name>
    <dbReference type="NCBI Taxonomy" id="68209"/>
    <lineage>
        <taxon>Bacteria</taxon>
        <taxon>Bacillati</taxon>
        <taxon>Actinomycetota</taxon>
        <taxon>Actinomycetes</taxon>
        <taxon>Kitasatosporales</taxon>
        <taxon>Streptomycetaceae</taxon>
        <taxon>Streptomyces</taxon>
    </lineage>
</organism>
<evidence type="ECO:0000313" key="16">
    <source>
        <dbReference type="Proteomes" id="UP000252004"/>
    </source>
</evidence>
<comment type="catalytic activity">
    <reaction evidence="9 11">
        <text>dTMP + ATP = dTDP + ADP</text>
        <dbReference type="Rhea" id="RHEA:13517"/>
        <dbReference type="ChEBI" id="CHEBI:30616"/>
        <dbReference type="ChEBI" id="CHEBI:58369"/>
        <dbReference type="ChEBI" id="CHEBI:63528"/>
        <dbReference type="ChEBI" id="CHEBI:456216"/>
        <dbReference type="EC" id="2.7.4.9"/>
    </reaction>
</comment>
<evidence type="ECO:0000256" key="4">
    <source>
        <dbReference type="ARBA" id="ARBA00022679"/>
    </source>
</evidence>
<keyword evidence="6 11" id="KW-0547">Nucleotide-binding</keyword>
<accession>A0A344TUJ3</accession>
<dbReference type="Proteomes" id="UP000252004">
    <property type="component" value="Chromosome"/>
</dbReference>
<dbReference type="GO" id="GO:0004798">
    <property type="term" value="F:dTMP kinase activity"/>
    <property type="evidence" value="ECO:0007669"/>
    <property type="project" value="UniProtKB-UniRule"/>
</dbReference>
<keyword evidence="13" id="KW-1133">Transmembrane helix</keyword>
<dbReference type="GO" id="GO:0005829">
    <property type="term" value="C:cytosol"/>
    <property type="evidence" value="ECO:0007669"/>
    <property type="project" value="TreeGrafter"/>
</dbReference>
<evidence type="ECO:0000256" key="8">
    <source>
        <dbReference type="ARBA" id="ARBA00022840"/>
    </source>
</evidence>
<evidence type="ECO:0000259" key="14">
    <source>
        <dbReference type="Pfam" id="PF02223"/>
    </source>
</evidence>
<feature type="region of interest" description="Disordered" evidence="12">
    <location>
        <begin position="859"/>
        <end position="1057"/>
    </location>
</feature>
<dbReference type="Gene3D" id="1.20.1250.20">
    <property type="entry name" value="MFS general substrate transporter like domains"/>
    <property type="match status" value="1"/>
</dbReference>
<comment type="similarity">
    <text evidence="1 11">Belongs to the thymidylate kinase family.</text>
</comment>
<keyword evidence="13" id="KW-0812">Transmembrane</keyword>
<dbReference type="EC" id="2.7.4.9" evidence="2 11"/>
<feature type="compositionally biased region" description="Basic and acidic residues" evidence="12">
    <location>
        <begin position="901"/>
        <end position="911"/>
    </location>
</feature>
<dbReference type="InterPro" id="IPR036259">
    <property type="entry name" value="MFS_trans_sf"/>
</dbReference>
<comment type="function">
    <text evidence="10 11">Phosphorylation of dTMP to form dTDP in both de novo and salvage pathways of dTTP synthesis.</text>
</comment>
<evidence type="ECO:0000256" key="2">
    <source>
        <dbReference type="ARBA" id="ARBA00012980"/>
    </source>
</evidence>
<feature type="domain" description="Thymidylate kinase-like" evidence="14">
    <location>
        <begin position="519"/>
        <end position="702"/>
    </location>
</feature>
<feature type="transmembrane region" description="Helical" evidence="13">
    <location>
        <begin position="330"/>
        <end position="350"/>
    </location>
</feature>
<dbReference type="NCBIfam" id="TIGR00041">
    <property type="entry name" value="DTMP_kinase"/>
    <property type="match status" value="1"/>
</dbReference>
<dbReference type="HAMAP" id="MF_00165">
    <property type="entry name" value="Thymidylate_kinase"/>
    <property type="match status" value="1"/>
</dbReference>
<dbReference type="PANTHER" id="PTHR10344">
    <property type="entry name" value="THYMIDYLATE KINASE"/>
    <property type="match status" value="1"/>
</dbReference>
<evidence type="ECO:0000256" key="13">
    <source>
        <dbReference type="SAM" id="Phobius"/>
    </source>
</evidence>
<dbReference type="EMBL" id="CP030862">
    <property type="protein sequence ID" value="AXE22314.1"/>
    <property type="molecule type" value="Genomic_DNA"/>
</dbReference>
<feature type="region of interest" description="Disordered" evidence="12">
    <location>
        <begin position="267"/>
        <end position="289"/>
    </location>
</feature>
<keyword evidence="8 11" id="KW-0067">ATP-binding</keyword>
<keyword evidence="7 11" id="KW-0418">Kinase</keyword>
<name>A0A344TUJ3_9ACTN</name>
<evidence type="ECO:0000256" key="1">
    <source>
        <dbReference type="ARBA" id="ARBA00009776"/>
    </source>
</evidence>
<evidence type="ECO:0000256" key="11">
    <source>
        <dbReference type="HAMAP-Rule" id="MF_00165"/>
    </source>
</evidence>
<dbReference type="InterPro" id="IPR027417">
    <property type="entry name" value="P-loop_NTPase"/>
</dbReference>
<evidence type="ECO:0000256" key="10">
    <source>
        <dbReference type="ARBA" id="ARBA00057735"/>
    </source>
</evidence>
<dbReference type="GO" id="GO:0006227">
    <property type="term" value="P:dUDP biosynthetic process"/>
    <property type="evidence" value="ECO:0007669"/>
    <property type="project" value="TreeGrafter"/>
</dbReference>
<dbReference type="Pfam" id="PF02223">
    <property type="entry name" value="Thymidylate_kin"/>
    <property type="match status" value="1"/>
</dbReference>
<evidence type="ECO:0000313" key="15">
    <source>
        <dbReference type="EMBL" id="AXE22314.1"/>
    </source>
</evidence>
<keyword evidence="13" id="KW-0472">Membrane</keyword>
<keyword evidence="5 11" id="KW-0545">Nucleotide biosynthesis</keyword>
<dbReference type="KEGG" id="sgz:C0216_01645"/>
<protein>
    <recommendedName>
        <fullName evidence="3 11">Thymidylate kinase</fullName>
        <ecNumber evidence="2 11">2.7.4.9</ecNumber>
    </recommendedName>
    <alternativeName>
        <fullName evidence="11">dTMP kinase</fullName>
    </alternativeName>
</protein>
<feature type="transmembrane region" description="Helical" evidence="13">
    <location>
        <begin position="86"/>
        <end position="113"/>
    </location>
</feature>